<name>A0AA87Z7L4_FICCA</name>
<accession>A0AA87Z7L4</accession>
<comment type="caution">
    <text evidence="2">The sequence shown here is derived from an EMBL/GenBank/DDBJ whole genome shotgun (WGS) entry which is preliminary data.</text>
</comment>
<sequence length="89" mass="10024">MDFEEVIGGRSRGRDWRQEREGEARERMNGGVAAKIGGKRERRKGVRENGGRSHGGDWRRCREGGGTRKNGGRSHGGGDGFQGRDWRRE</sequence>
<feature type="region of interest" description="Disordered" evidence="1">
    <location>
        <begin position="1"/>
        <end position="89"/>
    </location>
</feature>
<protein>
    <submittedName>
        <fullName evidence="2">Uncharacterized protein</fullName>
    </submittedName>
</protein>
<gene>
    <name evidence="2" type="ORF">TIFTF001_051557</name>
</gene>
<dbReference type="Proteomes" id="UP001187192">
    <property type="component" value="Unassembled WGS sequence"/>
</dbReference>
<dbReference type="EMBL" id="BTGU01009667">
    <property type="protein sequence ID" value="GMN27035.1"/>
    <property type="molecule type" value="Genomic_DNA"/>
</dbReference>
<feature type="compositionally biased region" description="Gly residues" evidence="1">
    <location>
        <begin position="67"/>
        <end position="81"/>
    </location>
</feature>
<evidence type="ECO:0000313" key="3">
    <source>
        <dbReference type="Proteomes" id="UP001187192"/>
    </source>
</evidence>
<proteinExistence type="predicted"/>
<organism evidence="2 3">
    <name type="scientific">Ficus carica</name>
    <name type="common">Common fig</name>
    <dbReference type="NCBI Taxonomy" id="3494"/>
    <lineage>
        <taxon>Eukaryota</taxon>
        <taxon>Viridiplantae</taxon>
        <taxon>Streptophyta</taxon>
        <taxon>Embryophyta</taxon>
        <taxon>Tracheophyta</taxon>
        <taxon>Spermatophyta</taxon>
        <taxon>Magnoliopsida</taxon>
        <taxon>eudicotyledons</taxon>
        <taxon>Gunneridae</taxon>
        <taxon>Pentapetalae</taxon>
        <taxon>rosids</taxon>
        <taxon>fabids</taxon>
        <taxon>Rosales</taxon>
        <taxon>Moraceae</taxon>
        <taxon>Ficeae</taxon>
        <taxon>Ficus</taxon>
    </lineage>
</organism>
<evidence type="ECO:0000256" key="1">
    <source>
        <dbReference type="SAM" id="MobiDB-lite"/>
    </source>
</evidence>
<evidence type="ECO:0000313" key="2">
    <source>
        <dbReference type="EMBL" id="GMN27035.1"/>
    </source>
</evidence>
<keyword evidence="3" id="KW-1185">Reference proteome</keyword>
<feature type="compositionally biased region" description="Basic and acidic residues" evidence="1">
    <location>
        <begin position="12"/>
        <end position="28"/>
    </location>
</feature>
<reference evidence="2" key="1">
    <citation type="submission" date="2023-07" db="EMBL/GenBank/DDBJ databases">
        <title>draft genome sequence of fig (Ficus carica).</title>
        <authorList>
            <person name="Takahashi T."/>
            <person name="Nishimura K."/>
        </authorList>
    </citation>
    <scope>NUCLEOTIDE SEQUENCE</scope>
</reference>
<dbReference type="AlphaFoldDB" id="A0AA87Z7L4"/>
<feature type="compositionally biased region" description="Basic and acidic residues" evidence="1">
    <location>
        <begin position="46"/>
        <end position="66"/>
    </location>
</feature>